<protein>
    <submittedName>
        <fullName evidence="3">MC013L</fullName>
    </submittedName>
</protein>
<evidence type="ECO:0000256" key="1">
    <source>
        <dbReference type="ARBA" id="ARBA00023186"/>
    </source>
</evidence>
<dbReference type="SUPFAM" id="SSF49493">
    <property type="entry name" value="HSP40/DnaJ peptide-binding domain"/>
    <property type="match status" value="1"/>
</dbReference>
<dbReference type="InterPro" id="IPR036869">
    <property type="entry name" value="J_dom_sf"/>
</dbReference>
<dbReference type="PANTHER" id="PTHR24078">
    <property type="entry name" value="DNAJ HOMOLOG SUBFAMILY C MEMBER"/>
    <property type="match status" value="1"/>
</dbReference>
<evidence type="ECO:0000259" key="2">
    <source>
        <dbReference type="PROSITE" id="PS50076"/>
    </source>
</evidence>
<keyword evidence="1" id="KW-0143">Chaperone</keyword>
<sequence length="195" mass="21553">MDALRVLGLPEGSSPETIRRRYKELCVRYHPDKNPGAGQALQRITCAYRQLRDTSRVTVTVSLNDVYTGRLVRVPVRGRELALFLPPGVDNGCVRACIGGAECEFVIRVLPDATYARRGHHLVARVTLSYDEAVRGAVKVLHLPGARLLTVRIKPFQAITHRKAVVAGYGFQYNGATGDLHLRFRVLPPAAKIDS</sequence>
<dbReference type="InterPro" id="IPR002939">
    <property type="entry name" value="DnaJ_C"/>
</dbReference>
<dbReference type="Pfam" id="PF00226">
    <property type="entry name" value="DnaJ"/>
    <property type="match status" value="1"/>
</dbReference>
<reference evidence="3" key="2">
    <citation type="submission" date="2024-02" db="EMBL/GenBank/DDBJ databases">
        <authorList>
            <person name="Hu B."/>
        </authorList>
    </citation>
    <scope>NUCLEOTIDE SEQUENCE</scope>
    <source>
        <strain evidence="3">1A/Uganda/UGR70/2019</strain>
    </source>
</reference>
<proteinExistence type="predicted"/>
<reference evidence="3" key="1">
    <citation type="journal article" date="2024" name="Microbiome">
        <title>Substantial viral diversity in bats and rodents from East Africa: insights into evolution, recombination, and cocirculation.</title>
        <authorList>
            <person name="Wang D."/>
            <person name="Yang X."/>
            <person name="Ren Z."/>
            <person name="Hu B."/>
            <person name="Zhao H."/>
            <person name="Yang K."/>
            <person name="Shi P."/>
            <person name="Zhang Z."/>
            <person name="Feng Q."/>
            <person name="Nawenja C.V."/>
            <person name="Obanda V."/>
            <person name="Robert K."/>
            <person name="Nalikka B."/>
            <person name="Waruhiu C.N."/>
            <person name="Ochola G.O."/>
            <person name="Onyuok S.O."/>
            <person name="Ochieng H."/>
            <person name="Li B."/>
            <person name="Zhu Y."/>
            <person name="Si H."/>
            <person name="Yin J."/>
            <person name="Kristiansen K."/>
            <person name="Jin X."/>
            <person name="Xu X."/>
            <person name="Xiao M."/>
            <person name="Agwanda B."/>
            <person name="Ommeh S."/>
            <person name="Li J."/>
            <person name="Shi Z.L."/>
        </authorList>
    </citation>
    <scope>NUCLEOTIDE SEQUENCE</scope>
    <source>
        <strain evidence="3">1A/Uganda/UGR70/2019</strain>
    </source>
</reference>
<accession>A0AAU7E283</accession>
<dbReference type="InterPro" id="IPR001623">
    <property type="entry name" value="DnaJ_domain"/>
</dbReference>
<dbReference type="GO" id="GO:0051082">
    <property type="term" value="F:unfolded protein binding"/>
    <property type="evidence" value="ECO:0007669"/>
    <property type="project" value="InterPro"/>
</dbReference>
<dbReference type="Gene3D" id="2.60.260.20">
    <property type="entry name" value="Urease metallochaperone UreE, N-terminal domain"/>
    <property type="match status" value="1"/>
</dbReference>
<dbReference type="InterPro" id="IPR051339">
    <property type="entry name" value="DnaJ_subfamily_B"/>
</dbReference>
<dbReference type="PROSITE" id="PS50076">
    <property type="entry name" value="DNAJ_2"/>
    <property type="match status" value="1"/>
</dbReference>
<name>A0AAU7E283_9POXV</name>
<dbReference type="PANTHER" id="PTHR24078:SF553">
    <property type="entry name" value="DNAJ HOMOLOG SUBFAMILY B MEMBER 5"/>
    <property type="match status" value="1"/>
</dbReference>
<dbReference type="SUPFAM" id="SSF46565">
    <property type="entry name" value="Chaperone J-domain"/>
    <property type="match status" value="1"/>
</dbReference>
<dbReference type="InterPro" id="IPR008971">
    <property type="entry name" value="HSP40/DnaJ_pept-bd"/>
</dbReference>
<dbReference type="CDD" id="cd06257">
    <property type="entry name" value="DnaJ"/>
    <property type="match status" value="1"/>
</dbReference>
<dbReference type="PRINTS" id="PR00625">
    <property type="entry name" value="JDOMAIN"/>
</dbReference>
<evidence type="ECO:0000313" key="3">
    <source>
        <dbReference type="EMBL" id="XBH23767.1"/>
    </source>
</evidence>
<organism evidence="3">
    <name type="scientific">Rousettus bat poxvirus</name>
    <dbReference type="NCBI Taxonomy" id="3141933"/>
    <lineage>
        <taxon>Viruses</taxon>
        <taxon>Varidnaviria</taxon>
        <taxon>Bamfordvirae</taxon>
        <taxon>Nucleocytoviricota</taxon>
        <taxon>Pokkesviricetes</taxon>
        <taxon>Chitovirales</taxon>
        <taxon>Poxviridae</taxon>
    </lineage>
</organism>
<dbReference type="EMBL" id="PP711852">
    <property type="protein sequence ID" value="XBH23767.1"/>
    <property type="molecule type" value="Genomic_DNA"/>
</dbReference>
<dbReference type="GO" id="GO:0051087">
    <property type="term" value="F:protein-folding chaperone binding"/>
    <property type="evidence" value="ECO:0007669"/>
    <property type="project" value="TreeGrafter"/>
</dbReference>
<feature type="domain" description="J" evidence="2">
    <location>
        <begin position="2"/>
        <end position="68"/>
    </location>
</feature>
<dbReference type="GO" id="GO:0006457">
    <property type="term" value="P:protein folding"/>
    <property type="evidence" value="ECO:0007669"/>
    <property type="project" value="InterPro"/>
</dbReference>
<dbReference type="Pfam" id="PF01556">
    <property type="entry name" value="DnaJ_C"/>
    <property type="match status" value="1"/>
</dbReference>
<dbReference type="Gene3D" id="1.10.287.110">
    <property type="entry name" value="DnaJ domain"/>
    <property type="match status" value="1"/>
</dbReference>
<dbReference type="SMART" id="SM00271">
    <property type="entry name" value="DnaJ"/>
    <property type="match status" value="1"/>
</dbReference>